<proteinExistence type="inferred from homology"/>
<dbReference type="SMART" id="SM00175">
    <property type="entry name" value="RAB"/>
    <property type="match status" value="1"/>
</dbReference>
<dbReference type="InterPro" id="IPR027417">
    <property type="entry name" value="P-loop_NTPase"/>
</dbReference>
<comment type="similarity">
    <text evidence="1">Belongs to the small GTPase superfamily. RGK family.</text>
</comment>
<dbReference type="Gene3D" id="3.40.50.300">
    <property type="entry name" value="P-loop containing nucleotide triphosphate hydrolases"/>
    <property type="match status" value="1"/>
</dbReference>
<feature type="region of interest" description="Disordered" evidence="3">
    <location>
        <begin position="309"/>
        <end position="330"/>
    </location>
</feature>
<keyword evidence="4" id="KW-1185">Reference proteome</keyword>
<evidence type="ECO:0000256" key="2">
    <source>
        <dbReference type="ARBA" id="ARBA00022553"/>
    </source>
</evidence>
<dbReference type="PROSITE" id="PS51419">
    <property type="entry name" value="RAB"/>
    <property type="match status" value="1"/>
</dbReference>
<evidence type="ECO:0000256" key="1">
    <source>
        <dbReference type="ARBA" id="ARBA00008846"/>
    </source>
</evidence>
<evidence type="ECO:0000313" key="5">
    <source>
        <dbReference type="RefSeq" id="XP_013775476.1"/>
    </source>
</evidence>
<dbReference type="GeneID" id="106460329"/>
<sequence>MEKYPHVHHKHLGNLDVPHVKDTKYMKNKRSHSMQNSCRFINRNLTDTLLFRARLASYPSDVSKLQDPRFSSLVGDDGCYQRLRNFSITSKGVVNRGDSFRSSLYNLSPHRSQSHLSFDGKDNFCSVSTPAHSSSDGMSELFGATCKVLVIGSSEVGKSLLAQQFTTSEYICTYDSLMDDGDDKSVTVVLNDDESNLIFTEHTLVEDQLPSSIHFVDCYVVVYSVADRSSFRYAKCFLSKLLESVSKPIILVGNKTDLVRLRSVTTNEGRKLAQHYGCKFIETSACINYHVDELLVGVLSQIRLTHQRKHQNQKKRNSICPEKSESNADASLKQKNKSFFLGRLLWKLFRKSRPCDNLHVL</sequence>
<name>A0ABM1B5Y0_LIMPO</name>
<dbReference type="Proteomes" id="UP000694941">
    <property type="component" value="Unplaced"/>
</dbReference>
<dbReference type="PANTHER" id="PTHR45775:SF6">
    <property type="entry name" value="RAD, GEM_KIR FAMILY MEMBER 2, ISOFORM C"/>
    <property type="match status" value="1"/>
</dbReference>
<accession>A0ABM1B5Y0</accession>
<dbReference type="SUPFAM" id="SSF52540">
    <property type="entry name" value="P-loop containing nucleoside triphosphate hydrolases"/>
    <property type="match status" value="1"/>
</dbReference>
<protein>
    <submittedName>
        <fullName evidence="5">GTP-binding protein Rit1-like</fullName>
    </submittedName>
</protein>
<dbReference type="PRINTS" id="PR00449">
    <property type="entry name" value="RASTRNSFRMNG"/>
</dbReference>
<dbReference type="InterPro" id="IPR001806">
    <property type="entry name" value="Small_GTPase"/>
</dbReference>
<reference evidence="5" key="1">
    <citation type="submission" date="2025-08" db="UniProtKB">
        <authorList>
            <consortium name="RefSeq"/>
        </authorList>
    </citation>
    <scope>IDENTIFICATION</scope>
    <source>
        <tissue evidence="5">Muscle</tissue>
    </source>
</reference>
<dbReference type="PROSITE" id="PS51421">
    <property type="entry name" value="RAS"/>
    <property type="match status" value="1"/>
</dbReference>
<evidence type="ECO:0000313" key="4">
    <source>
        <dbReference type="Proteomes" id="UP000694941"/>
    </source>
</evidence>
<gene>
    <name evidence="5" type="primary">LOC106460329</name>
</gene>
<dbReference type="PANTHER" id="PTHR45775">
    <property type="entry name" value="RAD, GEM/KIR FAMILY MEMBER 2, ISOFORM C"/>
    <property type="match status" value="1"/>
</dbReference>
<evidence type="ECO:0000256" key="3">
    <source>
        <dbReference type="SAM" id="MobiDB-lite"/>
    </source>
</evidence>
<dbReference type="InterPro" id="IPR051641">
    <property type="entry name" value="RGK_GTP-binding_reg"/>
</dbReference>
<organism evidence="4 5">
    <name type="scientific">Limulus polyphemus</name>
    <name type="common">Atlantic horseshoe crab</name>
    <dbReference type="NCBI Taxonomy" id="6850"/>
    <lineage>
        <taxon>Eukaryota</taxon>
        <taxon>Metazoa</taxon>
        <taxon>Ecdysozoa</taxon>
        <taxon>Arthropoda</taxon>
        <taxon>Chelicerata</taxon>
        <taxon>Merostomata</taxon>
        <taxon>Xiphosura</taxon>
        <taxon>Limulidae</taxon>
        <taxon>Limulus</taxon>
    </lineage>
</organism>
<dbReference type="Pfam" id="PF00071">
    <property type="entry name" value="Ras"/>
    <property type="match status" value="1"/>
</dbReference>
<dbReference type="RefSeq" id="XP_013775476.1">
    <property type="nucleotide sequence ID" value="XM_013920022.2"/>
</dbReference>
<dbReference type="SMART" id="SM00174">
    <property type="entry name" value="RHO"/>
    <property type="match status" value="1"/>
</dbReference>
<dbReference type="SMART" id="SM00173">
    <property type="entry name" value="RAS"/>
    <property type="match status" value="1"/>
</dbReference>
<keyword evidence="2" id="KW-0597">Phosphoprotein</keyword>